<protein>
    <submittedName>
        <fullName evidence="3">Uncharacterized protein</fullName>
    </submittedName>
</protein>
<evidence type="ECO:0000256" key="2">
    <source>
        <dbReference type="SAM" id="Phobius"/>
    </source>
</evidence>
<gene>
    <name evidence="3" type="ORF">C5E45_33735</name>
</gene>
<name>A0A2S6AA24_9NOCA</name>
<keyword evidence="2" id="KW-0472">Membrane</keyword>
<organism evidence="3 4">
    <name type="scientific">Nocardia nova</name>
    <dbReference type="NCBI Taxonomy" id="37330"/>
    <lineage>
        <taxon>Bacteria</taxon>
        <taxon>Bacillati</taxon>
        <taxon>Actinomycetota</taxon>
        <taxon>Actinomycetes</taxon>
        <taxon>Mycobacteriales</taxon>
        <taxon>Nocardiaceae</taxon>
        <taxon>Nocardia</taxon>
    </lineage>
</organism>
<sequence>MTEVEPADILRRLRRVEDELAIMRIIASYGPLVAAGSAHFANRRGARYCARVCAGSNFAANPTGGESPAAPASARRR</sequence>
<proteinExistence type="predicted"/>
<feature type="region of interest" description="Disordered" evidence="1">
    <location>
        <begin position="58"/>
        <end position="77"/>
    </location>
</feature>
<dbReference type="AlphaFoldDB" id="A0A2S6AA24"/>
<dbReference type="EMBL" id="PSZC01000044">
    <property type="protein sequence ID" value="PPJ30340.1"/>
    <property type="molecule type" value="Genomic_DNA"/>
</dbReference>
<keyword evidence="2" id="KW-0812">Transmembrane</keyword>
<evidence type="ECO:0000313" key="3">
    <source>
        <dbReference type="EMBL" id="PPJ30340.1"/>
    </source>
</evidence>
<evidence type="ECO:0000256" key="1">
    <source>
        <dbReference type="SAM" id="MobiDB-lite"/>
    </source>
</evidence>
<evidence type="ECO:0000313" key="4">
    <source>
        <dbReference type="Proteomes" id="UP000239874"/>
    </source>
</evidence>
<accession>A0A2S6AA24</accession>
<keyword evidence="2" id="KW-1133">Transmembrane helix</keyword>
<reference evidence="3 4" key="1">
    <citation type="submission" date="2018-02" db="EMBL/GenBank/DDBJ databases">
        <title>8 Nocardia nova and 1 Nocardia cyriacigeorgica strain used for evolution to TMP-SMX.</title>
        <authorList>
            <person name="Mehta H."/>
            <person name="Weng J."/>
            <person name="Shamoo Y."/>
        </authorList>
    </citation>
    <scope>NUCLEOTIDE SEQUENCE [LARGE SCALE GENOMIC DNA]</scope>
    <source>
        <strain evidence="3 4">MDA3139</strain>
    </source>
</reference>
<feature type="transmembrane region" description="Helical" evidence="2">
    <location>
        <begin position="20"/>
        <end position="41"/>
    </location>
</feature>
<feature type="compositionally biased region" description="Low complexity" evidence="1">
    <location>
        <begin position="67"/>
        <end position="77"/>
    </location>
</feature>
<comment type="caution">
    <text evidence="3">The sequence shown here is derived from an EMBL/GenBank/DDBJ whole genome shotgun (WGS) entry which is preliminary data.</text>
</comment>
<dbReference type="Proteomes" id="UP000239874">
    <property type="component" value="Unassembled WGS sequence"/>
</dbReference>